<feature type="domain" description="DNA2/NAM7 helicase-like C-terminal" evidence="18">
    <location>
        <begin position="810"/>
        <end position="1016"/>
    </location>
</feature>
<evidence type="ECO:0000256" key="4">
    <source>
        <dbReference type="ARBA" id="ARBA00012552"/>
    </source>
</evidence>
<evidence type="ECO:0000256" key="10">
    <source>
        <dbReference type="ARBA" id="ARBA00022942"/>
    </source>
</evidence>
<dbReference type="EC" id="3.6.4.13" evidence="4"/>
<dbReference type="InterPro" id="IPR041677">
    <property type="entry name" value="DNA2/NAM7_AAA_11"/>
</dbReference>
<keyword evidence="7" id="KW-0378">Hydrolase</keyword>
<feature type="compositionally biased region" description="Acidic residues" evidence="16">
    <location>
        <begin position="1100"/>
        <end position="1109"/>
    </location>
</feature>
<evidence type="ECO:0000256" key="11">
    <source>
        <dbReference type="ARBA" id="ARBA00023158"/>
    </source>
</evidence>
<dbReference type="GO" id="GO:0031047">
    <property type="term" value="P:regulatory ncRNA-mediated gene silencing"/>
    <property type="evidence" value="ECO:0007669"/>
    <property type="project" value="UniProtKB-KW"/>
</dbReference>
<dbReference type="InterPro" id="IPR047187">
    <property type="entry name" value="SF1_C_Upf1"/>
</dbReference>
<evidence type="ECO:0000256" key="7">
    <source>
        <dbReference type="ARBA" id="ARBA00022801"/>
    </source>
</evidence>
<evidence type="ECO:0000256" key="13">
    <source>
        <dbReference type="ARBA" id="ARBA00024953"/>
    </source>
</evidence>
<dbReference type="PANTHER" id="PTHR45418:SF1">
    <property type="entry name" value="CANCER_TESTIS ANTIGEN 55"/>
    <property type="match status" value="1"/>
</dbReference>
<dbReference type="EMBL" id="JAGKQH010000008">
    <property type="protein sequence ID" value="KAG6593882.1"/>
    <property type="molecule type" value="Genomic_DNA"/>
</dbReference>
<evidence type="ECO:0000256" key="3">
    <source>
        <dbReference type="ARBA" id="ARBA00011517"/>
    </source>
</evidence>
<feature type="compositionally biased region" description="Polar residues" evidence="16">
    <location>
        <begin position="1075"/>
        <end position="1088"/>
    </location>
</feature>
<comment type="function">
    <text evidence="13">Non-catalytic component of the proteasome, a multicatalytic proteinase complex which is characterized by its ability to cleave peptides with Arg, Phe, Tyr, Leu, and Glu adjacent to the leaving group at neutral or slightly basic pH. The proteasome has an ATP-dependent proteolytic activity.</text>
</comment>
<keyword evidence="10" id="KW-0647">Proteasome</keyword>
<dbReference type="GO" id="GO:0003723">
    <property type="term" value="F:RNA binding"/>
    <property type="evidence" value="ECO:0007669"/>
    <property type="project" value="InterPro"/>
</dbReference>
<dbReference type="InterPro" id="IPR041679">
    <property type="entry name" value="DNA2/NAM7-like_C"/>
</dbReference>
<evidence type="ECO:0000256" key="2">
    <source>
        <dbReference type="ARBA" id="ARBA00004496"/>
    </source>
</evidence>
<evidence type="ECO:0000256" key="6">
    <source>
        <dbReference type="ARBA" id="ARBA00022741"/>
    </source>
</evidence>
<comment type="caution">
    <text evidence="20">The sequence shown here is derived from an EMBL/GenBank/DDBJ whole genome shotgun (WGS) entry which is preliminary data.</text>
</comment>
<keyword evidence="5" id="KW-0963">Cytoplasm</keyword>
<dbReference type="Pfam" id="PF00227">
    <property type="entry name" value="Proteasome"/>
    <property type="match status" value="1"/>
</dbReference>
<evidence type="ECO:0000313" key="21">
    <source>
        <dbReference type="Proteomes" id="UP000685013"/>
    </source>
</evidence>
<feature type="non-terminal residue" evidence="20">
    <location>
        <position position="1"/>
    </location>
</feature>
<dbReference type="CDD" id="cd18038">
    <property type="entry name" value="DEXXQc_Helz-like"/>
    <property type="match status" value="1"/>
</dbReference>
<reference evidence="20 21" key="1">
    <citation type="journal article" date="2021" name="Hortic Res">
        <title>The domestication of Cucurbita argyrosperma as revealed by the genome of its wild relative.</title>
        <authorList>
            <person name="Barrera-Redondo J."/>
            <person name="Sanchez-de la Vega G."/>
            <person name="Aguirre-Liguori J.A."/>
            <person name="Castellanos-Morales G."/>
            <person name="Gutierrez-Guerrero Y.T."/>
            <person name="Aguirre-Dugua X."/>
            <person name="Aguirre-Planter E."/>
            <person name="Tenaillon M.I."/>
            <person name="Lira-Saade R."/>
            <person name="Eguiarte L.E."/>
        </authorList>
    </citation>
    <scope>NUCLEOTIDE SEQUENCE [LARGE SCALE GENOMIC DNA]</scope>
    <source>
        <strain evidence="20">JBR-2021</strain>
    </source>
</reference>
<protein>
    <recommendedName>
        <fullName evidence="4">RNA helicase</fullName>
        <ecNumber evidence="4">3.6.4.13</ecNumber>
    </recommendedName>
    <alternativeName>
        <fullName evidence="15">Proteasome subunit beta type-4</fullName>
    </alternativeName>
</protein>
<evidence type="ECO:0000259" key="17">
    <source>
        <dbReference type="Pfam" id="PF13086"/>
    </source>
</evidence>
<dbReference type="GO" id="GO:0005737">
    <property type="term" value="C:cytoplasm"/>
    <property type="evidence" value="ECO:0007669"/>
    <property type="project" value="UniProtKB-SubCell"/>
</dbReference>
<dbReference type="AlphaFoldDB" id="A0AAV6N857"/>
<evidence type="ECO:0000256" key="15">
    <source>
        <dbReference type="ARBA" id="ARBA00075920"/>
    </source>
</evidence>
<dbReference type="InterPro" id="IPR016050">
    <property type="entry name" value="Proteasome_bsu_CS"/>
</dbReference>
<feature type="domain" description="DNA2/NAM7 helicase helicase" evidence="17">
    <location>
        <begin position="728"/>
        <end position="802"/>
    </location>
</feature>
<gene>
    <name evidence="20" type="primary">SDE3</name>
    <name evidence="20" type="ORF">SDJN03_13358</name>
</gene>
<dbReference type="PROSITE" id="PS51476">
    <property type="entry name" value="PROTEASOME_BETA_2"/>
    <property type="match status" value="1"/>
</dbReference>
<dbReference type="InterPro" id="IPR035206">
    <property type="entry name" value="Proteasome_beta2"/>
</dbReference>
<dbReference type="Pfam" id="PF13087">
    <property type="entry name" value="AAA_12"/>
    <property type="match status" value="1"/>
</dbReference>
<dbReference type="GO" id="GO:0005839">
    <property type="term" value="C:proteasome core complex"/>
    <property type="evidence" value="ECO:0007669"/>
    <property type="project" value="InterPro"/>
</dbReference>
<dbReference type="InterPro" id="IPR023333">
    <property type="entry name" value="Proteasome_suB-type"/>
</dbReference>
<dbReference type="GO" id="GO:0005634">
    <property type="term" value="C:nucleus"/>
    <property type="evidence" value="ECO:0007669"/>
    <property type="project" value="UniProtKB-SubCell"/>
</dbReference>
<keyword evidence="12" id="KW-0539">Nucleus</keyword>
<comment type="subunit">
    <text evidence="3">Component of the 20S core complex of the 26S proteasome. The 26S proteasome is composed of a core protease (CP), known as the 20S proteasome, capped at one or both ends by the 19S regulatory particle (RP/PA700). The 20S proteasome core is composed of 28 subunits that are arranged in four stacked rings, resulting in a barrel-shaped structure. The two end rings are each formed by seven alpha subunits, and the two central rings are each formed by seven beta subunits. The catalytic chamber with the active sites is on the inside of the barrel.</text>
</comment>
<feature type="domain" description="DNA2/NAM7 helicase helicase" evidence="17">
    <location>
        <begin position="614"/>
        <end position="709"/>
    </location>
</feature>
<dbReference type="FunFam" id="3.60.20.10:FF:000008">
    <property type="entry name" value="Proteasome subunit beta type-4"/>
    <property type="match status" value="1"/>
</dbReference>
<evidence type="ECO:0000256" key="1">
    <source>
        <dbReference type="ARBA" id="ARBA00004123"/>
    </source>
</evidence>
<sequence length="1109" mass="125616">MECVFGLVGNGFAIVAADSSAVHSILVHKSDEDKIMVLDSHKLVAASGEPGDRVQFTEYIQKNVSLYQFRNGIPLTTAAAANFTRGELATALRKNPYSVNILLAGYDKESGPSLYYIDYIATLHKVEKGAFGYGSYFSLSMMDRHYHSGMSVEEAIELVDKCIVEIRSRLVVAPPNFVIKIVDKDGAREVAWRQSIKDTGALPSFRCFISFDQSLMGTIGDNWGDDCSVIKDRGEISYIDYEDDKSVCSYNPIEEGPIIISVPFAFVNGKPQSVFVGESVADAITIKNTTDESVDLWAVNIYASNPENSFTLSLMEPPSANANIEVVQAFLESFSLEDRMIHPGETLTVWLSCKPKEIGLHTTVVHFDVGNERIERVSFLLADDKISQSLASRKPYSRDRKKRHEVADSYIPGSRPIRTQGRGFKNFLPHYDIPRRIRDELNRKETPSAVREGLKRDTYVPYFMTLLNMEEIQLEEDMRAYDMERVTMKRKGHHFLSLEVPGLAERRPSLVHGDFILAKMPSGHANDTVNAYQGYIHHVEADEVYLKFAPEFHVNHRDFNLYNVQFTYNRINMRRFYQAIDAADSLAKEFLFPYEFSDRRVIKTNPLVPITQNINEEQMRCVQMILGCRGAPPYLVHGPPGTGKTQTLVEAILQLYTTRKNARILVCAPSNSAADHILEKLLSEEGVEIRDNDVFRLNASSRQYEEIKPDHLRFCFFDEQIFKCPPHSALVRYRIIVSTYTSTSLLYAEDIKRGHFSHIFLDEAGQASEPETIIPISNLCLRKTVVVLAGDPMQLGPVIYSKEAEIYGLGKSYLERLFECEYYCTGDENYVIKLLRNYRCHPDILHLPSTLFYGGELIACKDEKSFLTDSADILEVLPSKEFPVLFFGIQGCDEREGNNPSWFNRIEVSKVVEVIKKLTAGGNLVDENIGVITPYRQQVIKIRKALDSLDMVDIKVGSVEQFQGQEKQVIIVSTVRSTIKHNEFDRTYCLGFLSNPRRFNVAITRAISLLVMIGNPHIIYQDVYWSKLLWQCVDKDSYQGCSLPERQDPTDEELPCNNEEGPCSGFEGSGKNHEGQSSGFEGADQNQVLPEMEFSRPVVNEDEWSDGWK</sequence>
<dbReference type="GO" id="GO:0032574">
    <property type="term" value="F:5'-3' RNA helicase activity"/>
    <property type="evidence" value="ECO:0007669"/>
    <property type="project" value="InterPro"/>
</dbReference>
<feature type="region of interest" description="Disordered" evidence="16">
    <location>
        <begin position="1041"/>
        <end position="1109"/>
    </location>
</feature>
<dbReference type="FunFam" id="3.40.50.300:FF:001295">
    <property type="entry name" value="Probable RNA helicase SDE3"/>
    <property type="match status" value="1"/>
</dbReference>
<evidence type="ECO:0000259" key="19">
    <source>
        <dbReference type="Pfam" id="PF21634"/>
    </source>
</evidence>
<dbReference type="PANTHER" id="PTHR45418">
    <property type="entry name" value="CANCER/TESTIS ANTIGEN 55"/>
    <property type="match status" value="1"/>
</dbReference>
<name>A0AAV6N857_9ROSI</name>
<evidence type="ECO:0000256" key="14">
    <source>
        <dbReference type="ARBA" id="ARBA00047984"/>
    </source>
</evidence>
<keyword evidence="11" id="KW-0943">RNA-mediated gene silencing</keyword>
<dbReference type="CDD" id="cd18808">
    <property type="entry name" value="SF1_C_Upf1"/>
    <property type="match status" value="1"/>
</dbReference>
<feature type="domain" description="Helicase MOV-10-like beta-barrel" evidence="19">
    <location>
        <begin position="481"/>
        <end position="566"/>
    </location>
</feature>
<proteinExistence type="predicted"/>
<dbReference type="Proteomes" id="UP000685013">
    <property type="component" value="Chromosome 8"/>
</dbReference>
<dbReference type="Pfam" id="PF13086">
    <property type="entry name" value="AAA_11"/>
    <property type="match status" value="2"/>
</dbReference>
<keyword evidence="8 20" id="KW-0347">Helicase</keyword>
<keyword evidence="21" id="KW-1185">Reference proteome</keyword>
<evidence type="ECO:0000313" key="20">
    <source>
        <dbReference type="EMBL" id="KAG6593882.1"/>
    </source>
</evidence>
<comment type="catalytic activity">
    <reaction evidence="14">
        <text>ATP + H2O = ADP + phosphate + H(+)</text>
        <dbReference type="Rhea" id="RHEA:13065"/>
        <dbReference type="ChEBI" id="CHEBI:15377"/>
        <dbReference type="ChEBI" id="CHEBI:15378"/>
        <dbReference type="ChEBI" id="CHEBI:30616"/>
        <dbReference type="ChEBI" id="CHEBI:43474"/>
        <dbReference type="ChEBI" id="CHEBI:456216"/>
        <dbReference type="EC" id="3.6.4.13"/>
    </reaction>
</comment>
<accession>A0AAV6N857</accession>
<evidence type="ECO:0000259" key="18">
    <source>
        <dbReference type="Pfam" id="PF13087"/>
    </source>
</evidence>
<dbReference type="GO" id="GO:0005524">
    <property type="term" value="F:ATP binding"/>
    <property type="evidence" value="ECO:0007669"/>
    <property type="project" value="UniProtKB-KW"/>
</dbReference>
<evidence type="ECO:0000256" key="9">
    <source>
        <dbReference type="ARBA" id="ARBA00022840"/>
    </source>
</evidence>
<dbReference type="InterPro" id="IPR026122">
    <property type="entry name" value="MOV-10/SDE3_DEXXQ/H-box"/>
</dbReference>
<dbReference type="GO" id="GO:0016787">
    <property type="term" value="F:hydrolase activity"/>
    <property type="evidence" value="ECO:0007669"/>
    <property type="project" value="UniProtKB-KW"/>
</dbReference>
<dbReference type="PROSITE" id="PS00854">
    <property type="entry name" value="PROTEASOME_BETA_1"/>
    <property type="match status" value="1"/>
</dbReference>
<dbReference type="CDD" id="cd03758">
    <property type="entry name" value="proteasome_beta_type_2"/>
    <property type="match status" value="1"/>
</dbReference>
<keyword evidence="9" id="KW-0067">ATP-binding</keyword>
<evidence type="ECO:0000256" key="5">
    <source>
        <dbReference type="ARBA" id="ARBA00022490"/>
    </source>
</evidence>
<dbReference type="FunFam" id="3.40.50.300:FF:001468">
    <property type="entry name" value="Probable RNA helicase SDE3"/>
    <property type="match status" value="1"/>
</dbReference>
<organism evidence="20 21">
    <name type="scientific">Cucurbita argyrosperma subsp. sororia</name>
    <dbReference type="NCBI Taxonomy" id="37648"/>
    <lineage>
        <taxon>Eukaryota</taxon>
        <taxon>Viridiplantae</taxon>
        <taxon>Streptophyta</taxon>
        <taxon>Embryophyta</taxon>
        <taxon>Tracheophyta</taxon>
        <taxon>Spermatophyta</taxon>
        <taxon>Magnoliopsida</taxon>
        <taxon>eudicotyledons</taxon>
        <taxon>Gunneridae</taxon>
        <taxon>Pentapetalae</taxon>
        <taxon>rosids</taxon>
        <taxon>fabids</taxon>
        <taxon>Cucurbitales</taxon>
        <taxon>Cucurbitaceae</taxon>
        <taxon>Cucurbiteae</taxon>
        <taxon>Cucurbita</taxon>
    </lineage>
</organism>
<dbReference type="Pfam" id="PF21634">
    <property type="entry name" value="MOV-10_beta-barrel"/>
    <property type="match status" value="1"/>
</dbReference>
<keyword evidence="6" id="KW-0547">Nucleotide-binding</keyword>
<evidence type="ECO:0000256" key="12">
    <source>
        <dbReference type="ARBA" id="ARBA00023242"/>
    </source>
</evidence>
<dbReference type="InterPro" id="IPR001353">
    <property type="entry name" value="Proteasome_sua/b"/>
</dbReference>
<evidence type="ECO:0000256" key="8">
    <source>
        <dbReference type="ARBA" id="ARBA00022806"/>
    </source>
</evidence>
<evidence type="ECO:0000256" key="16">
    <source>
        <dbReference type="SAM" id="MobiDB-lite"/>
    </source>
</evidence>
<dbReference type="InterPro" id="IPR049080">
    <property type="entry name" value="MOV-10-like_beta-barrel"/>
</dbReference>
<dbReference type="GO" id="GO:0010498">
    <property type="term" value="P:proteasomal protein catabolic process"/>
    <property type="evidence" value="ECO:0007669"/>
    <property type="project" value="InterPro"/>
</dbReference>
<comment type="subcellular location">
    <subcellularLocation>
        <location evidence="2">Cytoplasm</location>
    </subcellularLocation>
    <subcellularLocation>
        <location evidence="1">Nucleus</location>
    </subcellularLocation>
</comment>